<protein>
    <submittedName>
        <fullName evidence="1">Uncharacterized protein</fullName>
    </submittedName>
</protein>
<dbReference type="AlphaFoldDB" id="A0A645DAW5"/>
<comment type="caution">
    <text evidence="1">The sequence shown here is derived from an EMBL/GenBank/DDBJ whole genome shotgun (WGS) entry which is preliminary data.</text>
</comment>
<sequence>MLPPKGTVNRQQTTVTQSFVALLVLWVQERGLRSVGASPLAQKTVRKLPFPRVLLLQGGSLTGLVCTAMQADAPASLPTPIFFTVCFASPKNRLYSAQPPLGRTLDEDVWTMDIGRESVDESARCSVVLAYSSVSQPVKAEMYAVSGLDRPGKEESPVANRATAAEWYVLG</sequence>
<proteinExistence type="predicted"/>
<gene>
    <name evidence="1" type="ORF">SDC9_132803</name>
</gene>
<evidence type="ECO:0000313" key="1">
    <source>
        <dbReference type="EMBL" id="MPM85722.1"/>
    </source>
</evidence>
<organism evidence="1">
    <name type="scientific">bioreactor metagenome</name>
    <dbReference type="NCBI Taxonomy" id="1076179"/>
    <lineage>
        <taxon>unclassified sequences</taxon>
        <taxon>metagenomes</taxon>
        <taxon>ecological metagenomes</taxon>
    </lineage>
</organism>
<accession>A0A645DAW5</accession>
<dbReference type="EMBL" id="VSSQ01033943">
    <property type="protein sequence ID" value="MPM85722.1"/>
    <property type="molecule type" value="Genomic_DNA"/>
</dbReference>
<name>A0A645DAW5_9ZZZZ</name>
<reference evidence="1" key="1">
    <citation type="submission" date="2019-08" db="EMBL/GenBank/DDBJ databases">
        <authorList>
            <person name="Kucharzyk K."/>
            <person name="Murdoch R.W."/>
            <person name="Higgins S."/>
            <person name="Loffler F."/>
        </authorList>
    </citation>
    <scope>NUCLEOTIDE SEQUENCE</scope>
</reference>